<name>A0A941CQ01_9CLOT</name>
<comment type="caution">
    <text evidence="18">The sequence shown here is derived from an EMBL/GenBank/DDBJ whole genome shotgun (WGS) entry which is preliminary data.</text>
</comment>
<dbReference type="NCBIfam" id="TIGR01203">
    <property type="entry name" value="HGPRTase"/>
    <property type="match status" value="1"/>
</dbReference>
<keyword evidence="10 16" id="KW-0479">Metal-binding</keyword>
<dbReference type="InterPro" id="IPR000836">
    <property type="entry name" value="PRTase_dom"/>
</dbReference>
<comment type="subcellular location">
    <subcellularLocation>
        <location evidence="3 16">Cytoplasm</location>
    </subcellularLocation>
</comment>
<dbReference type="InterPro" id="IPR029057">
    <property type="entry name" value="PRTase-like"/>
</dbReference>
<dbReference type="InterPro" id="IPR005904">
    <property type="entry name" value="Hxn_phspho_trans"/>
</dbReference>
<keyword evidence="19" id="KW-1185">Reference proteome</keyword>
<dbReference type="GO" id="GO:0000287">
    <property type="term" value="F:magnesium ion binding"/>
    <property type="evidence" value="ECO:0007669"/>
    <property type="project" value="TreeGrafter"/>
</dbReference>
<evidence type="ECO:0000256" key="10">
    <source>
        <dbReference type="ARBA" id="ARBA00022723"/>
    </source>
</evidence>
<organism evidence="18 19">
    <name type="scientific">Proteiniclasticum sediminis</name>
    <dbReference type="NCBI Taxonomy" id="2804028"/>
    <lineage>
        <taxon>Bacteria</taxon>
        <taxon>Bacillati</taxon>
        <taxon>Bacillota</taxon>
        <taxon>Clostridia</taxon>
        <taxon>Eubacteriales</taxon>
        <taxon>Clostridiaceae</taxon>
        <taxon>Proteiniclasticum</taxon>
    </lineage>
</organism>
<accession>A0A941CQ01</accession>
<comment type="similarity">
    <text evidence="6 16">Belongs to the purine/pyrimidine phosphoribosyltransferase family.</text>
</comment>
<dbReference type="GO" id="GO:0032263">
    <property type="term" value="P:GMP salvage"/>
    <property type="evidence" value="ECO:0007669"/>
    <property type="project" value="TreeGrafter"/>
</dbReference>
<dbReference type="GO" id="GO:0005829">
    <property type="term" value="C:cytosol"/>
    <property type="evidence" value="ECO:0007669"/>
    <property type="project" value="TreeGrafter"/>
</dbReference>
<evidence type="ECO:0000256" key="16">
    <source>
        <dbReference type="RuleBase" id="RU364099"/>
    </source>
</evidence>
<sequence length="175" mass="19806">MGKMGLGKIVFSEETIQNRIEEVARQLNGDYRGEPVVLVGILKGSLYFLADLSRRLTMPMSLDFLAIGVRKDELTKTRSIHFYKDLNIDIAGKHVLLVEDVIGTGLTLSYVLQHLESCSPLSLKVCTLLDNPEERLLNLSIDYTCFTAPPGFVVGYGLDYKEMYRNLPYIAEYHR</sequence>
<dbReference type="Pfam" id="PF00156">
    <property type="entry name" value="Pribosyltran"/>
    <property type="match status" value="1"/>
</dbReference>
<evidence type="ECO:0000256" key="2">
    <source>
        <dbReference type="ARBA" id="ARBA00002049"/>
    </source>
</evidence>
<dbReference type="FunFam" id="3.40.50.2020:FF:000006">
    <property type="entry name" value="Hypoxanthine phosphoribosyltransferase"/>
    <property type="match status" value="1"/>
</dbReference>
<protein>
    <recommendedName>
        <fullName evidence="16">Hypoxanthine phosphoribosyltransferase</fullName>
        <ecNumber evidence="16">2.4.2.8</ecNumber>
    </recommendedName>
</protein>
<gene>
    <name evidence="18" type="primary">hpt</name>
    <name evidence="18" type="ORF">KCG48_09680</name>
</gene>
<evidence type="ECO:0000256" key="4">
    <source>
        <dbReference type="ARBA" id="ARBA00004669"/>
    </source>
</evidence>
<keyword evidence="13 16" id="KW-0460">Magnesium</keyword>
<dbReference type="EMBL" id="JAGSCS010000012">
    <property type="protein sequence ID" value="MBR0576607.1"/>
    <property type="molecule type" value="Genomic_DNA"/>
</dbReference>
<dbReference type="GO" id="GO:0006178">
    <property type="term" value="P:guanine salvage"/>
    <property type="evidence" value="ECO:0007669"/>
    <property type="project" value="TreeGrafter"/>
</dbReference>
<comment type="pathway">
    <text evidence="5">Purine metabolism; GMP biosynthesis via salvage pathway; GMP from guanine: step 1/1.</text>
</comment>
<dbReference type="SUPFAM" id="SSF53271">
    <property type="entry name" value="PRTase-like"/>
    <property type="match status" value="1"/>
</dbReference>
<evidence type="ECO:0000256" key="6">
    <source>
        <dbReference type="ARBA" id="ARBA00008391"/>
    </source>
</evidence>
<evidence type="ECO:0000256" key="13">
    <source>
        <dbReference type="ARBA" id="ARBA00022842"/>
    </source>
</evidence>
<evidence type="ECO:0000313" key="18">
    <source>
        <dbReference type="EMBL" id="MBR0576607.1"/>
    </source>
</evidence>
<evidence type="ECO:0000256" key="14">
    <source>
        <dbReference type="ARBA" id="ARBA00048811"/>
    </source>
</evidence>
<dbReference type="AlphaFoldDB" id="A0A941CQ01"/>
<dbReference type="Proteomes" id="UP000675379">
    <property type="component" value="Unassembled WGS sequence"/>
</dbReference>
<evidence type="ECO:0000256" key="7">
    <source>
        <dbReference type="ARBA" id="ARBA00022490"/>
    </source>
</evidence>
<comment type="pathway">
    <text evidence="4 16">Purine metabolism; IMP biosynthesis via salvage pathway; IMP from hypoxanthine: step 1/1.</text>
</comment>
<dbReference type="RefSeq" id="WP_211801756.1">
    <property type="nucleotide sequence ID" value="NZ_JAGSCS010000012.1"/>
</dbReference>
<evidence type="ECO:0000256" key="1">
    <source>
        <dbReference type="ARBA" id="ARBA00001946"/>
    </source>
</evidence>
<evidence type="ECO:0000256" key="9">
    <source>
        <dbReference type="ARBA" id="ARBA00022679"/>
    </source>
</evidence>
<evidence type="ECO:0000313" key="19">
    <source>
        <dbReference type="Proteomes" id="UP000675379"/>
    </source>
</evidence>
<keyword evidence="8 16" id="KW-0328">Glycosyltransferase</keyword>
<comment type="cofactor">
    <cofactor evidence="1 16">
        <name>Mg(2+)</name>
        <dbReference type="ChEBI" id="CHEBI:18420"/>
    </cofactor>
</comment>
<dbReference type="CDD" id="cd06223">
    <property type="entry name" value="PRTases_typeI"/>
    <property type="match status" value="1"/>
</dbReference>
<dbReference type="EC" id="2.4.2.8" evidence="16"/>
<evidence type="ECO:0000256" key="11">
    <source>
        <dbReference type="ARBA" id="ARBA00022726"/>
    </source>
</evidence>
<dbReference type="PANTHER" id="PTHR43340:SF1">
    <property type="entry name" value="HYPOXANTHINE PHOSPHORIBOSYLTRANSFERASE"/>
    <property type="match status" value="1"/>
</dbReference>
<keyword evidence="11 16" id="KW-0660">Purine salvage</keyword>
<keyword evidence="12 16" id="KW-0547">Nucleotide-binding</keyword>
<dbReference type="GO" id="GO:0004422">
    <property type="term" value="F:hypoxanthine phosphoribosyltransferase activity"/>
    <property type="evidence" value="ECO:0007669"/>
    <property type="project" value="InterPro"/>
</dbReference>
<reference evidence="18" key="1">
    <citation type="submission" date="2021-04" db="EMBL/GenBank/DDBJ databases">
        <title>Proteiniclasticum sedimins sp. nov., an obligate anaerobic bacterium isolated from anaerobic sludge.</title>
        <authorList>
            <person name="Liu J."/>
        </authorList>
    </citation>
    <scope>NUCLEOTIDE SEQUENCE</scope>
    <source>
        <strain evidence="18">BAD-10</strain>
    </source>
</reference>
<dbReference type="GO" id="GO:0032264">
    <property type="term" value="P:IMP salvage"/>
    <property type="evidence" value="ECO:0007669"/>
    <property type="project" value="TreeGrafter"/>
</dbReference>
<keyword evidence="7 16" id="KW-0963">Cytoplasm</keyword>
<evidence type="ECO:0000256" key="15">
    <source>
        <dbReference type="ARBA" id="ARBA00049402"/>
    </source>
</evidence>
<dbReference type="GO" id="GO:0046100">
    <property type="term" value="P:hypoxanthine metabolic process"/>
    <property type="evidence" value="ECO:0007669"/>
    <property type="project" value="TreeGrafter"/>
</dbReference>
<dbReference type="GO" id="GO:0006166">
    <property type="term" value="P:purine ribonucleoside salvage"/>
    <property type="evidence" value="ECO:0007669"/>
    <property type="project" value="UniProtKB-KW"/>
</dbReference>
<keyword evidence="9 16" id="KW-0808">Transferase</keyword>
<dbReference type="PANTHER" id="PTHR43340">
    <property type="entry name" value="HYPOXANTHINE-GUANINE PHOSPHORIBOSYLTRANSFERASE"/>
    <property type="match status" value="1"/>
</dbReference>
<evidence type="ECO:0000256" key="12">
    <source>
        <dbReference type="ARBA" id="ARBA00022741"/>
    </source>
</evidence>
<evidence type="ECO:0000256" key="5">
    <source>
        <dbReference type="ARBA" id="ARBA00004676"/>
    </source>
</evidence>
<dbReference type="GO" id="GO:0000166">
    <property type="term" value="F:nucleotide binding"/>
    <property type="evidence" value="ECO:0007669"/>
    <property type="project" value="UniProtKB-KW"/>
</dbReference>
<comment type="catalytic activity">
    <reaction evidence="14">
        <text>GMP + diphosphate = guanine + 5-phospho-alpha-D-ribose 1-diphosphate</text>
        <dbReference type="Rhea" id="RHEA:25424"/>
        <dbReference type="ChEBI" id="CHEBI:16235"/>
        <dbReference type="ChEBI" id="CHEBI:33019"/>
        <dbReference type="ChEBI" id="CHEBI:58017"/>
        <dbReference type="ChEBI" id="CHEBI:58115"/>
        <dbReference type="EC" id="2.4.2.8"/>
    </reaction>
    <physiologicalReaction direction="right-to-left" evidence="14">
        <dbReference type="Rhea" id="RHEA:25426"/>
    </physiologicalReaction>
</comment>
<dbReference type="Gene3D" id="3.40.50.2020">
    <property type="match status" value="1"/>
</dbReference>
<comment type="function">
    <text evidence="2">Purine salvage pathway enzyme that catalyzes the transfer of the ribosyl-5-phosphate group from 5-phospho-alpha-D-ribose 1-diphosphate (PRPP) to the N9 position of the 6-oxopurines hypoxanthine and guanine to form the corresponding ribonucleotides IMP (inosine 5'-monophosphate) and GMP (guanosine 5'-monophosphate), with the release of PPi.</text>
</comment>
<evidence type="ECO:0000259" key="17">
    <source>
        <dbReference type="Pfam" id="PF00156"/>
    </source>
</evidence>
<evidence type="ECO:0000256" key="8">
    <source>
        <dbReference type="ARBA" id="ARBA00022676"/>
    </source>
</evidence>
<proteinExistence type="inferred from homology"/>
<feature type="domain" description="Phosphoribosyltransferase" evidence="17">
    <location>
        <begin position="15"/>
        <end position="161"/>
    </location>
</feature>
<evidence type="ECO:0000256" key="3">
    <source>
        <dbReference type="ARBA" id="ARBA00004496"/>
    </source>
</evidence>
<comment type="catalytic activity">
    <reaction evidence="15">
        <text>IMP + diphosphate = hypoxanthine + 5-phospho-alpha-D-ribose 1-diphosphate</text>
        <dbReference type="Rhea" id="RHEA:17973"/>
        <dbReference type="ChEBI" id="CHEBI:17368"/>
        <dbReference type="ChEBI" id="CHEBI:33019"/>
        <dbReference type="ChEBI" id="CHEBI:58017"/>
        <dbReference type="ChEBI" id="CHEBI:58053"/>
        <dbReference type="EC" id="2.4.2.8"/>
    </reaction>
    <physiologicalReaction direction="right-to-left" evidence="15">
        <dbReference type="Rhea" id="RHEA:17975"/>
    </physiologicalReaction>
</comment>
<dbReference type="GO" id="GO:0052657">
    <property type="term" value="F:guanine phosphoribosyltransferase activity"/>
    <property type="evidence" value="ECO:0007669"/>
    <property type="project" value="UniProtKB-ARBA"/>
</dbReference>
<dbReference type="InterPro" id="IPR050408">
    <property type="entry name" value="HGPRT"/>
</dbReference>